<evidence type="ECO:0000256" key="2">
    <source>
        <dbReference type="ARBA" id="ARBA00022443"/>
    </source>
</evidence>
<evidence type="ECO:0000256" key="3">
    <source>
        <dbReference type="ARBA" id="ARBA00022553"/>
    </source>
</evidence>
<dbReference type="InParanoid" id="A0A674N6Q6"/>
<name>A0A674N6Q6_TAKRU</name>
<reference evidence="8" key="2">
    <citation type="submission" date="2025-08" db="UniProtKB">
        <authorList>
            <consortium name="Ensembl"/>
        </authorList>
    </citation>
    <scope>IDENTIFICATION</scope>
</reference>
<feature type="region of interest" description="Disordered" evidence="6">
    <location>
        <begin position="318"/>
        <end position="401"/>
    </location>
</feature>
<feature type="region of interest" description="Disordered" evidence="6">
    <location>
        <begin position="71"/>
        <end position="150"/>
    </location>
</feature>
<reference evidence="8" key="3">
    <citation type="submission" date="2025-09" db="UniProtKB">
        <authorList>
            <consortium name="Ensembl"/>
        </authorList>
    </citation>
    <scope>IDENTIFICATION</scope>
</reference>
<evidence type="ECO:0000256" key="5">
    <source>
        <dbReference type="PROSITE-ProRule" id="PRU00192"/>
    </source>
</evidence>
<feature type="compositionally biased region" description="Polar residues" evidence="6">
    <location>
        <begin position="134"/>
        <end position="143"/>
    </location>
</feature>
<dbReference type="FunCoup" id="A0A674N6Q6">
    <property type="interactions" value="330"/>
</dbReference>
<evidence type="ECO:0000256" key="6">
    <source>
        <dbReference type="SAM" id="MobiDB-lite"/>
    </source>
</evidence>
<dbReference type="GeneTree" id="ENSGT00950000183008"/>
<dbReference type="PANTHER" id="PTHR10654:SF21">
    <property type="entry name" value="EMBRYONAL FYN-ASSOCIATED SUBSTRATE"/>
    <property type="match status" value="1"/>
</dbReference>
<feature type="domain" description="SH3" evidence="7">
    <location>
        <begin position="1"/>
        <end position="35"/>
    </location>
</feature>
<keyword evidence="3" id="KW-0597">Phosphoprotein</keyword>
<evidence type="ECO:0000256" key="1">
    <source>
        <dbReference type="ARBA" id="ARBA00007848"/>
    </source>
</evidence>
<accession>A0A674N6Q6</accession>
<dbReference type="OMA" id="GHSDDCY"/>
<dbReference type="Gene3D" id="1.20.120.230">
    <property type="entry name" value="Alpha-catenin/vinculin-like"/>
    <property type="match status" value="1"/>
</dbReference>
<dbReference type="AlphaFoldDB" id="A0A674N6Q6"/>
<feature type="compositionally biased region" description="Low complexity" evidence="6">
    <location>
        <begin position="120"/>
        <end position="129"/>
    </location>
</feature>
<dbReference type="Gene3D" id="2.30.30.40">
    <property type="entry name" value="SH3 Domains"/>
    <property type="match status" value="1"/>
</dbReference>
<dbReference type="PROSITE" id="PS50002">
    <property type="entry name" value="SH3"/>
    <property type="match status" value="1"/>
</dbReference>
<feature type="compositionally biased region" description="Pro residues" evidence="6">
    <location>
        <begin position="728"/>
        <end position="741"/>
    </location>
</feature>
<protein>
    <submittedName>
        <fullName evidence="8">Embryonal Fyn-associated substrate</fullName>
    </submittedName>
</protein>
<feature type="region of interest" description="Disordered" evidence="6">
    <location>
        <begin position="685"/>
        <end position="774"/>
    </location>
</feature>
<keyword evidence="4" id="KW-0130">Cell adhesion</keyword>
<reference evidence="8 9" key="1">
    <citation type="journal article" date="2011" name="Genome Biol. Evol.">
        <title>Integration of the genetic map and genome assembly of fugu facilitates insights into distinct features of genome evolution in teleosts and mammals.</title>
        <authorList>
            <person name="Kai W."/>
            <person name="Kikuchi K."/>
            <person name="Tohari S."/>
            <person name="Chew A.K."/>
            <person name="Tay A."/>
            <person name="Fujiwara A."/>
            <person name="Hosoya S."/>
            <person name="Suetake H."/>
            <person name="Naruse K."/>
            <person name="Brenner S."/>
            <person name="Suzuki Y."/>
            <person name="Venkatesh B."/>
        </authorList>
    </citation>
    <scope>NUCLEOTIDE SEQUENCE [LARGE SCALE GENOMIC DNA]</scope>
</reference>
<proteinExistence type="inferred from homology"/>
<keyword evidence="2 5" id="KW-0728">SH3 domain</keyword>
<dbReference type="FunFam" id="1.20.120.230:FF:000001">
    <property type="entry name" value="Breast cancer anti-estrogen resistance 1"/>
    <property type="match status" value="1"/>
</dbReference>
<dbReference type="PANTHER" id="PTHR10654">
    <property type="entry name" value="CAS SCAFFOLDING PROTEIN"/>
    <property type="match status" value="1"/>
</dbReference>
<dbReference type="SUPFAM" id="SSF50044">
    <property type="entry name" value="SH3-domain"/>
    <property type="match status" value="1"/>
</dbReference>
<dbReference type="GO" id="GO:0005886">
    <property type="term" value="C:plasma membrane"/>
    <property type="evidence" value="ECO:0007669"/>
    <property type="project" value="TreeGrafter"/>
</dbReference>
<feature type="compositionally biased region" description="Basic and acidic residues" evidence="6">
    <location>
        <begin position="90"/>
        <end position="99"/>
    </location>
</feature>
<feature type="region of interest" description="Disordered" evidence="6">
    <location>
        <begin position="444"/>
        <end position="475"/>
    </location>
</feature>
<dbReference type="Ensembl" id="ENSTRUT00000058844.1">
    <property type="protein sequence ID" value="ENSTRUP00000068965.1"/>
    <property type="gene ID" value="ENSTRUG00000008854.3"/>
</dbReference>
<dbReference type="GO" id="GO:0007169">
    <property type="term" value="P:cell surface receptor protein tyrosine kinase signaling pathway"/>
    <property type="evidence" value="ECO:0007669"/>
    <property type="project" value="TreeGrafter"/>
</dbReference>
<evidence type="ECO:0000313" key="9">
    <source>
        <dbReference type="Proteomes" id="UP000005226"/>
    </source>
</evidence>
<evidence type="ECO:0000259" key="7">
    <source>
        <dbReference type="PROSITE" id="PS50002"/>
    </source>
</evidence>
<dbReference type="Proteomes" id="UP000005226">
    <property type="component" value="Chromosome 8"/>
</dbReference>
<dbReference type="InterPro" id="IPR037362">
    <property type="entry name" value="CAS_fam"/>
</dbReference>
<evidence type="ECO:0000256" key="4">
    <source>
        <dbReference type="ARBA" id="ARBA00022889"/>
    </source>
</evidence>
<feature type="compositionally biased region" description="Polar residues" evidence="6">
    <location>
        <begin position="800"/>
        <end position="813"/>
    </location>
</feature>
<gene>
    <name evidence="8" type="primary">efs</name>
</gene>
<feature type="compositionally biased region" description="Basic and acidic residues" evidence="6">
    <location>
        <begin position="371"/>
        <end position="400"/>
    </location>
</feature>
<dbReference type="GO" id="GO:0005737">
    <property type="term" value="C:cytoplasm"/>
    <property type="evidence" value="ECO:0007669"/>
    <property type="project" value="TreeGrafter"/>
</dbReference>
<dbReference type="InterPro" id="IPR021901">
    <property type="entry name" value="CAS_C"/>
</dbReference>
<dbReference type="GO" id="GO:0007155">
    <property type="term" value="P:cell adhesion"/>
    <property type="evidence" value="ECO:0007669"/>
    <property type="project" value="UniProtKB-KW"/>
</dbReference>
<comment type="similarity">
    <text evidence="1">Belongs to the CAS family.</text>
</comment>
<dbReference type="InterPro" id="IPR001452">
    <property type="entry name" value="SH3_domain"/>
</dbReference>
<sequence>MVLEQEQSGGPGWWLCSLHGRQGIAPANRLRLLQTAPPPGPAAEDSVYLSPGSPMARMAICSSVEDIDGVYRSPPSAGESRGVGVASRPGELRKVEGGRPRSHSSSGTRPRPDWDIGVAGRPRSPSLRGRGTDVTGSLYQSPVSPIPPGVKNARQPAALVASESVYLSPTGALRSADRPEDNTYLVPRETLMTEISDDCYLVPKGTPLASDEVYQSPTGGVVGNSVCSNGSSIMGGASKVNQDMPGMYQTPTPIGTNLPRTQATALAHQHPSQILPVQASSRPLHRGVAPVVAVARGKPNLACHRGSPLLVRAGQIRVPGSPNFTRKPPPPAPPVRGVTRKEAQQAVPSLAELDSAPKPTAQVAPAVPNQEPDKQNRTPCKEDRSNEQSRKGDPQDHLDLLDDQVSSSSYGYTAKICSDGVLAISDYKLNVFLNWQVYDTPPSGRWQRPAPSSLTDEDIYDTPRSVPPQADSGSEVYDVPTITLNVSTSDVQSEEADDVYSVPTLPGGPLATAELSASLSEEAAQVGEVYRVPGPGKRASSGDSSEPDCGIYDMPALTVEGLPHSLSSSSASTCTPRRLSVSSNGSGDVQWRASLSSLMHAVLSATSCPSPSLLSRDLATSLAEILSTWKASHSDDPPPPLQQAWARMSDLLPALSTAGCAPPSEGLLLLVHRSLEESALLLQAQSRPRLPSQESLSRRPLPALPVSDGKSSGSGMGSRKGSWIQERPLPPTPQPSFPLNPTPSAVTLTVAPADREDDPSNEYAGIGLTPIPTPVPTGDSVGYVKLQGKPEPPPDALTENGPTHTISTEQKLSPSPGLPVALSLEDSELLSFYSSQSLAHLSCLADAIDVLYSSVQGNQPPRIFVARGKSLIVTAHKLVFIGDTLSRLLTSPDLRAKITTSGGRLCQALKSVVVATKGAAQSYPSVSATQEMVDRVAELSQQAAGFSTLLQRLAEISS</sequence>
<evidence type="ECO:0000313" key="8">
    <source>
        <dbReference type="Ensembl" id="ENSTRUP00000068965.1"/>
    </source>
</evidence>
<dbReference type="GO" id="GO:0016477">
    <property type="term" value="P:cell migration"/>
    <property type="evidence" value="ECO:0007669"/>
    <property type="project" value="TreeGrafter"/>
</dbReference>
<keyword evidence="9" id="KW-1185">Reference proteome</keyword>
<feature type="region of interest" description="Disordered" evidence="6">
    <location>
        <begin position="788"/>
        <end position="817"/>
    </location>
</feature>
<dbReference type="Pfam" id="PF12026">
    <property type="entry name" value="CAS_C"/>
    <property type="match status" value="1"/>
</dbReference>
<organism evidence="8 9">
    <name type="scientific">Takifugu rubripes</name>
    <name type="common">Japanese pufferfish</name>
    <name type="synonym">Fugu rubripes</name>
    <dbReference type="NCBI Taxonomy" id="31033"/>
    <lineage>
        <taxon>Eukaryota</taxon>
        <taxon>Metazoa</taxon>
        <taxon>Chordata</taxon>
        <taxon>Craniata</taxon>
        <taxon>Vertebrata</taxon>
        <taxon>Euteleostomi</taxon>
        <taxon>Actinopterygii</taxon>
        <taxon>Neopterygii</taxon>
        <taxon>Teleostei</taxon>
        <taxon>Neoteleostei</taxon>
        <taxon>Acanthomorphata</taxon>
        <taxon>Eupercaria</taxon>
        <taxon>Tetraodontiformes</taxon>
        <taxon>Tetradontoidea</taxon>
        <taxon>Tetraodontidae</taxon>
        <taxon>Takifugu</taxon>
    </lineage>
</organism>
<dbReference type="InterPro" id="IPR036028">
    <property type="entry name" value="SH3-like_dom_sf"/>
</dbReference>